<sequence>MESRQHASARAAALRAEQSRLTRLYDRLDTLREQVRASLGRIYASGEPGGTRQARVEREVSADEHARHLARLSGVEHGLCFGRIDDRDGETCYIGRIGMRDAGHDIILTDWRAPAARPFYT</sequence>
<accession>A0A243RK20</accession>
<dbReference type="AlphaFoldDB" id="A0A243RK20"/>
<reference evidence="1 2" key="1">
    <citation type="submission" date="2017-05" db="EMBL/GenBank/DDBJ databases">
        <title>Biotechnological potential of actinobacteria isolated from South African environments.</title>
        <authorList>
            <person name="Le Roes-Hill M."/>
            <person name="Prins A."/>
            <person name="Durrell K.A."/>
        </authorList>
    </citation>
    <scope>NUCLEOTIDE SEQUENCE [LARGE SCALE GENOMIC DNA]</scope>
    <source>
        <strain evidence="1">M26</strain>
    </source>
</reference>
<evidence type="ECO:0008006" key="3">
    <source>
        <dbReference type="Google" id="ProtNLM"/>
    </source>
</evidence>
<evidence type="ECO:0000313" key="2">
    <source>
        <dbReference type="Proteomes" id="UP000194761"/>
    </source>
</evidence>
<dbReference type="Proteomes" id="UP000194761">
    <property type="component" value="Unassembled WGS sequence"/>
</dbReference>
<proteinExistence type="predicted"/>
<feature type="non-terminal residue" evidence="1">
    <location>
        <position position="121"/>
    </location>
</feature>
<comment type="caution">
    <text evidence="1">The sequence shown here is derived from an EMBL/GenBank/DDBJ whole genome shotgun (WGS) entry which is preliminary data.</text>
</comment>
<protein>
    <recommendedName>
        <fullName evidence="3">DNA helicase</fullName>
    </recommendedName>
</protein>
<organism evidence="1 2">
    <name type="scientific">Streptosporangium minutum</name>
    <dbReference type="NCBI Taxonomy" id="569862"/>
    <lineage>
        <taxon>Bacteria</taxon>
        <taxon>Bacillati</taxon>
        <taxon>Actinomycetota</taxon>
        <taxon>Actinomycetes</taxon>
        <taxon>Streptosporangiales</taxon>
        <taxon>Streptosporangiaceae</taxon>
        <taxon>Streptosporangium</taxon>
    </lineage>
</organism>
<dbReference type="EMBL" id="NGFP01000085">
    <property type="protein sequence ID" value="OUC95241.1"/>
    <property type="molecule type" value="Genomic_DNA"/>
</dbReference>
<keyword evidence="2" id="KW-1185">Reference proteome</keyword>
<gene>
    <name evidence="1" type="ORF">CA984_19280</name>
</gene>
<name>A0A243RK20_9ACTN</name>
<evidence type="ECO:0000313" key="1">
    <source>
        <dbReference type="EMBL" id="OUC95241.1"/>
    </source>
</evidence>